<accession>A0A2V4N6H9</accession>
<name>A0A2V4N6H9_9ACTN</name>
<gene>
    <name evidence="2" type="ORF">C7C46_33530</name>
</gene>
<evidence type="ECO:0000313" key="2">
    <source>
        <dbReference type="EMBL" id="PYC62062.1"/>
    </source>
</evidence>
<proteinExistence type="predicted"/>
<protein>
    <submittedName>
        <fullName evidence="2">Phospholipid carrier-dependent glycosyltransferase</fullName>
    </submittedName>
</protein>
<keyword evidence="1" id="KW-1133">Transmembrane helix</keyword>
<dbReference type="Proteomes" id="UP000248039">
    <property type="component" value="Unassembled WGS sequence"/>
</dbReference>
<keyword evidence="2" id="KW-0808">Transferase</keyword>
<keyword evidence="1" id="KW-0812">Transmembrane</keyword>
<keyword evidence="3" id="KW-1185">Reference proteome</keyword>
<feature type="transmembrane region" description="Helical" evidence="1">
    <location>
        <begin position="41"/>
        <end position="58"/>
    </location>
</feature>
<feature type="transmembrane region" description="Helical" evidence="1">
    <location>
        <begin position="65"/>
        <end position="82"/>
    </location>
</feature>
<feature type="non-terminal residue" evidence="2">
    <location>
        <position position="1"/>
    </location>
</feature>
<dbReference type="AlphaFoldDB" id="A0A2V4N6H9"/>
<keyword evidence="1" id="KW-0472">Membrane</keyword>
<evidence type="ECO:0000256" key="1">
    <source>
        <dbReference type="SAM" id="Phobius"/>
    </source>
</evidence>
<organism evidence="2 3">
    <name type="scientific">Streptomyces tateyamensis</name>
    <dbReference type="NCBI Taxonomy" id="565073"/>
    <lineage>
        <taxon>Bacteria</taxon>
        <taxon>Bacillati</taxon>
        <taxon>Actinomycetota</taxon>
        <taxon>Actinomycetes</taxon>
        <taxon>Kitasatosporales</taxon>
        <taxon>Streptomycetaceae</taxon>
        <taxon>Streptomyces</taxon>
    </lineage>
</organism>
<dbReference type="EMBL" id="PYBW01000317">
    <property type="protein sequence ID" value="PYC62062.1"/>
    <property type="molecule type" value="Genomic_DNA"/>
</dbReference>
<sequence length="83" mass="9356">PWSWLVLGRPVSFYYESPTFGQSGCRAGQCASEVLAIGTPLLWWAGLIGLVYCLYRWVLRRDWRAGAILCGLGAGLLPWFDYQ</sequence>
<feature type="non-terminal residue" evidence="2">
    <location>
        <position position="83"/>
    </location>
</feature>
<evidence type="ECO:0000313" key="3">
    <source>
        <dbReference type="Proteomes" id="UP000248039"/>
    </source>
</evidence>
<reference evidence="2 3" key="1">
    <citation type="submission" date="2018-03" db="EMBL/GenBank/DDBJ databases">
        <title>Bioinformatic expansion and discovery of thiopeptide antibiotics.</title>
        <authorList>
            <person name="Schwalen C.J."/>
            <person name="Hudson G.A."/>
            <person name="Mitchell D.A."/>
        </authorList>
    </citation>
    <scope>NUCLEOTIDE SEQUENCE [LARGE SCALE GENOMIC DNA]</scope>
    <source>
        <strain evidence="2 3">ATCC 21389</strain>
    </source>
</reference>
<comment type="caution">
    <text evidence="2">The sequence shown here is derived from an EMBL/GenBank/DDBJ whole genome shotgun (WGS) entry which is preliminary data.</text>
</comment>
<dbReference type="GO" id="GO:0016740">
    <property type="term" value="F:transferase activity"/>
    <property type="evidence" value="ECO:0007669"/>
    <property type="project" value="UniProtKB-KW"/>
</dbReference>